<dbReference type="AlphaFoldDB" id="A0A1I3IZA4"/>
<dbReference type="PANTHER" id="PTHR41247">
    <property type="entry name" value="HTH-TYPE TRANSCRIPTIONAL REPRESSOR YCNK"/>
    <property type="match status" value="1"/>
</dbReference>
<dbReference type="OrthoDB" id="241788at2157"/>
<name>A0A1I3IZA4_9EURY</name>
<dbReference type="Proteomes" id="UP000182829">
    <property type="component" value="Unassembled WGS sequence"/>
</dbReference>
<feature type="compositionally biased region" description="Acidic residues" evidence="1">
    <location>
        <begin position="36"/>
        <end position="62"/>
    </location>
</feature>
<reference evidence="2 3" key="1">
    <citation type="submission" date="2016-10" db="EMBL/GenBank/DDBJ databases">
        <authorList>
            <person name="de Groot N.N."/>
        </authorList>
    </citation>
    <scope>NUCLEOTIDE SEQUENCE [LARGE SCALE GENOMIC DNA]</scope>
    <source>
        <strain evidence="2 3">SP2</strain>
    </source>
</reference>
<dbReference type="InterPro" id="IPR008719">
    <property type="entry name" value="N2O_reductase_NosL"/>
</dbReference>
<dbReference type="EMBL" id="FORO01000001">
    <property type="protein sequence ID" value="SFI53240.1"/>
    <property type="molecule type" value="Genomic_DNA"/>
</dbReference>
<evidence type="ECO:0000313" key="2">
    <source>
        <dbReference type="EMBL" id="SFI53240.1"/>
    </source>
</evidence>
<evidence type="ECO:0000313" key="3">
    <source>
        <dbReference type="Proteomes" id="UP000182829"/>
    </source>
</evidence>
<dbReference type="SUPFAM" id="SSF160387">
    <property type="entry name" value="NosL/MerB-like"/>
    <property type="match status" value="1"/>
</dbReference>
<dbReference type="Pfam" id="PF05573">
    <property type="entry name" value="NosL"/>
    <property type="match status" value="1"/>
</dbReference>
<organism evidence="2 3">
    <name type="scientific">Natronobacterium gregoryi</name>
    <dbReference type="NCBI Taxonomy" id="44930"/>
    <lineage>
        <taxon>Archaea</taxon>
        <taxon>Methanobacteriati</taxon>
        <taxon>Methanobacteriota</taxon>
        <taxon>Stenosarchaea group</taxon>
        <taxon>Halobacteria</taxon>
        <taxon>Halobacteriales</taxon>
        <taxon>Natrialbaceae</taxon>
        <taxon>Natronobacterium</taxon>
    </lineage>
</organism>
<accession>A0A1I3IZA4</accession>
<protein>
    <submittedName>
        <fullName evidence="2">NosL protein</fullName>
    </submittedName>
</protein>
<proteinExistence type="predicted"/>
<dbReference type="OMA" id="WNAQLVH"/>
<dbReference type="RefSeq" id="WP_005580988.1">
    <property type="nucleotide sequence ID" value="NZ_FORO01000001.1"/>
</dbReference>
<gene>
    <name evidence="2" type="ORF">SAMN05443661_101187</name>
</gene>
<dbReference type="GeneID" id="14210143"/>
<evidence type="ECO:0000256" key="1">
    <source>
        <dbReference type="SAM" id="MobiDB-lite"/>
    </source>
</evidence>
<sequence>MENTPNTTYRRRVLGSIGIGTAVSLTGCLGDGESTERDEDDNSEEVDEQINDGPEQDDGDEETLEQVEFPDGEECGICNMVVGEHPDWNAQLVHDDGHREFFCSAGCMAAYYGAPAEFGGPDAEIDGVWVTDFETGELIDASEASFVRVADPDHVDDIMMRNPTPFADRDDADAFVDEFEEYDEDDIIELSAFDRELAEFYRSGFFEDDENGDGDGHDH</sequence>
<feature type="region of interest" description="Disordered" evidence="1">
    <location>
        <begin position="25"/>
        <end position="62"/>
    </location>
</feature>
<dbReference type="PANTHER" id="PTHR41247:SF1">
    <property type="entry name" value="HTH-TYPE TRANSCRIPTIONAL REPRESSOR YCNK"/>
    <property type="match status" value="1"/>
</dbReference>